<dbReference type="Proteomes" id="UP000552097">
    <property type="component" value="Unassembled WGS sequence"/>
</dbReference>
<name>A0A7W9HL49_9PSEU</name>
<dbReference type="PANTHER" id="PTHR33744">
    <property type="entry name" value="CARBOHYDRATE DIACID REGULATOR"/>
    <property type="match status" value="1"/>
</dbReference>
<comment type="caution">
    <text evidence="3">The sequence shown here is derived from an EMBL/GenBank/DDBJ whole genome shotgun (WGS) entry which is preliminary data.</text>
</comment>
<dbReference type="AlphaFoldDB" id="A0A7W9HL49"/>
<dbReference type="InterPro" id="IPR051448">
    <property type="entry name" value="CdaR-like_regulators"/>
</dbReference>
<dbReference type="EMBL" id="JACHMO010000001">
    <property type="protein sequence ID" value="MBB5804307.1"/>
    <property type="molecule type" value="Genomic_DNA"/>
</dbReference>
<sequence length="433" mass="45455">MLYTVSMALTVGALARELDLAVRVDAGLDRVVAWAHSTELADPTPFLEGGELLLTTGIALGPHAEYVRRLVAAGVVGLGFGTGLSHEHVPDGLIEAAREAGLALLEVPRATPFIAITKAVSRAVAADEYAALARTSEAQRALTRAAVGEGPLGVVRRLARLIDGGAALLDPHGSPLHVVGSLPDLSGHVRRLAASGGPAGAAWQVGERHAAMQVLGRLGYLAVAADRALDAGAVNIAASLLTVALARSDEVDAVRRDLREARFRLLLAGVPVDGVPEGEFRVFVLRGAAEPRAGFWAEVDGRVVVLAHEVDVPAAASSPVDVRSVARGYREALRAFEEGVATFEEVAGAGLLAADAAEFAAVLLAPLDDVLRETLRVWLSCHGQADPAATRLGVHRHTVRNRLGRVEELLGRSLESAGLRAELWLALHVRPIR</sequence>
<organism evidence="3 4">
    <name type="scientific">Saccharothrix ecbatanensis</name>
    <dbReference type="NCBI Taxonomy" id="1105145"/>
    <lineage>
        <taxon>Bacteria</taxon>
        <taxon>Bacillati</taxon>
        <taxon>Actinomycetota</taxon>
        <taxon>Actinomycetes</taxon>
        <taxon>Pseudonocardiales</taxon>
        <taxon>Pseudonocardiaceae</taxon>
        <taxon>Saccharothrix</taxon>
    </lineage>
</organism>
<dbReference type="Pfam" id="PF07905">
    <property type="entry name" value="PucR"/>
    <property type="match status" value="1"/>
</dbReference>
<dbReference type="InterPro" id="IPR025736">
    <property type="entry name" value="PucR_C-HTH_dom"/>
</dbReference>
<evidence type="ECO:0000313" key="4">
    <source>
        <dbReference type="Proteomes" id="UP000552097"/>
    </source>
</evidence>
<protein>
    <submittedName>
        <fullName evidence="3">Purine catabolism regulator</fullName>
    </submittedName>
</protein>
<keyword evidence="4" id="KW-1185">Reference proteome</keyword>
<dbReference type="InterPro" id="IPR012914">
    <property type="entry name" value="PucR_dom"/>
</dbReference>
<evidence type="ECO:0000259" key="2">
    <source>
        <dbReference type="Pfam" id="PF13556"/>
    </source>
</evidence>
<dbReference type="PANTHER" id="PTHR33744:SF1">
    <property type="entry name" value="DNA-BINDING TRANSCRIPTIONAL ACTIVATOR ADER"/>
    <property type="match status" value="1"/>
</dbReference>
<dbReference type="Gene3D" id="1.10.10.2840">
    <property type="entry name" value="PucR C-terminal helix-turn-helix domain"/>
    <property type="match status" value="1"/>
</dbReference>
<proteinExistence type="predicted"/>
<dbReference type="Pfam" id="PF13556">
    <property type="entry name" value="HTH_30"/>
    <property type="match status" value="1"/>
</dbReference>
<feature type="domain" description="PucR C-terminal helix-turn-helix" evidence="2">
    <location>
        <begin position="371"/>
        <end position="429"/>
    </location>
</feature>
<accession>A0A7W9HL49</accession>
<gene>
    <name evidence="3" type="ORF">F4560_004075</name>
</gene>
<evidence type="ECO:0000313" key="3">
    <source>
        <dbReference type="EMBL" id="MBB5804307.1"/>
    </source>
</evidence>
<reference evidence="3 4" key="1">
    <citation type="submission" date="2020-08" db="EMBL/GenBank/DDBJ databases">
        <title>Sequencing the genomes of 1000 actinobacteria strains.</title>
        <authorList>
            <person name="Klenk H.-P."/>
        </authorList>
    </citation>
    <scope>NUCLEOTIDE SEQUENCE [LARGE SCALE GENOMIC DNA]</scope>
    <source>
        <strain evidence="3 4">DSM 45486</strain>
    </source>
</reference>
<evidence type="ECO:0000259" key="1">
    <source>
        <dbReference type="Pfam" id="PF07905"/>
    </source>
</evidence>
<dbReference type="RefSeq" id="WP_312869377.1">
    <property type="nucleotide sequence ID" value="NZ_JACHMO010000001.1"/>
</dbReference>
<feature type="domain" description="Purine catabolism PurC-like" evidence="1">
    <location>
        <begin position="25"/>
        <end position="123"/>
    </location>
</feature>
<dbReference type="InterPro" id="IPR042070">
    <property type="entry name" value="PucR_C-HTH_sf"/>
</dbReference>